<dbReference type="OrthoDB" id="3478937at2"/>
<feature type="domain" description="Acyl-CoA dehydrogenase/oxidase C-terminal" evidence="3">
    <location>
        <begin position="127"/>
        <end position="182"/>
    </location>
</feature>
<dbReference type="STRING" id="145857.GA0070616_5119"/>
<dbReference type="InterPro" id="IPR036250">
    <property type="entry name" value="AcylCo_DH-like_C"/>
</dbReference>
<dbReference type="AlphaFoldDB" id="A0A1C6SZX0"/>
<dbReference type="InterPro" id="IPR009075">
    <property type="entry name" value="AcylCo_DH/oxidase_C"/>
</dbReference>
<keyword evidence="1" id="KW-0285">Flavoprotein</keyword>
<dbReference type="GO" id="GO:0016627">
    <property type="term" value="F:oxidoreductase activity, acting on the CH-CH group of donors"/>
    <property type="evidence" value="ECO:0007669"/>
    <property type="project" value="InterPro"/>
</dbReference>
<evidence type="ECO:0000256" key="2">
    <source>
        <dbReference type="SAM" id="MobiDB-lite"/>
    </source>
</evidence>
<gene>
    <name evidence="4" type="ORF">GA0070616_5119</name>
</gene>
<name>A0A1C6SZX0_9ACTN</name>
<dbReference type="Gene3D" id="1.20.140.10">
    <property type="entry name" value="Butyryl-CoA Dehydrogenase, subunit A, domain 3"/>
    <property type="match status" value="1"/>
</dbReference>
<organism evidence="4 5">
    <name type="scientific">Micromonospora nigra</name>
    <dbReference type="NCBI Taxonomy" id="145857"/>
    <lineage>
        <taxon>Bacteria</taxon>
        <taxon>Bacillati</taxon>
        <taxon>Actinomycetota</taxon>
        <taxon>Actinomycetes</taxon>
        <taxon>Micromonosporales</taxon>
        <taxon>Micromonosporaceae</taxon>
        <taxon>Micromonospora</taxon>
    </lineage>
</organism>
<dbReference type="Proteomes" id="UP000199699">
    <property type="component" value="Unassembled WGS sequence"/>
</dbReference>
<feature type="region of interest" description="Disordered" evidence="2">
    <location>
        <begin position="1"/>
        <end position="37"/>
    </location>
</feature>
<feature type="compositionally biased region" description="Low complexity" evidence="2">
    <location>
        <begin position="1"/>
        <end position="21"/>
    </location>
</feature>
<dbReference type="Pfam" id="PF00441">
    <property type="entry name" value="Acyl-CoA_dh_1"/>
    <property type="match status" value="1"/>
</dbReference>
<evidence type="ECO:0000313" key="4">
    <source>
        <dbReference type="EMBL" id="SCL35027.1"/>
    </source>
</evidence>
<protein>
    <submittedName>
        <fullName evidence="4">Acyl-CoA dehydrogenase, C-terminal domain</fullName>
    </submittedName>
</protein>
<reference evidence="4 5" key="1">
    <citation type="submission" date="2016-06" db="EMBL/GenBank/DDBJ databases">
        <authorList>
            <person name="Kjaerup R.B."/>
            <person name="Dalgaard T.S."/>
            <person name="Juul-Madsen H.R."/>
        </authorList>
    </citation>
    <scope>NUCLEOTIDE SEQUENCE [LARGE SCALE GENOMIC DNA]</scope>
    <source>
        <strain evidence="4 5">DSM 43818</strain>
    </source>
</reference>
<accession>A0A1C6SZX0</accession>
<evidence type="ECO:0000313" key="5">
    <source>
        <dbReference type="Proteomes" id="UP000199699"/>
    </source>
</evidence>
<dbReference type="RefSeq" id="WP_091088314.1">
    <property type="nucleotide sequence ID" value="NZ_FMHT01000003.1"/>
</dbReference>
<keyword evidence="5" id="KW-1185">Reference proteome</keyword>
<evidence type="ECO:0000256" key="1">
    <source>
        <dbReference type="ARBA" id="ARBA00022630"/>
    </source>
</evidence>
<proteinExistence type="predicted"/>
<dbReference type="SUPFAM" id="SSF47203">
    <property type="entry name" value="Acyl-CoA dehydrogenase C-terminal domain-like"/>
    <property type="match status" value="1"/>
</dbReference>
<sequence>MTPTAAPPAARAGHAPHPTGGDASPQHPRPGPVDPRRHRLVAYADGPVAALAALHDAVHPGVLPAGPGGHTLLPAEVDATCDRYATGDGPRPRAGLTELARVPVGDAELVARRLPRAAPPDPAWTTGVAWIRLGLAERLLARAAAHLRGRSVAGAPTLNLPLVRALLADAAAGVAEARALLDTDAGDPSTLRRVHEGLDEVGRRCLHLFGAAGFLADGPGSEVRASELLADTYPPPTELEAP</sequence>
<dbReference type="EMBL" id="FMHT01000003">
    <property type="protein sequence ID" value="SCL35027.1"/>
    <property type="molecule type" value="Genomic_DNA"/>
</dbReference>
<evidence type="ECO:0000259" key="3">
    <source>
        <dbReference type="Pfam" id="PF00441"/>
    </source>
</evidence>